<sequence>MRARQPVKAQMRNFDLREELKATADRRKQTQERSAIIGRKTTTGGVADIAAQLAEMFPDIPADTVEGAVSQLFRRNADCSRQQLADMSLAALLEMASTGPQAVTSFEPVCTSDCVENETEANRQVRQVVVEEEEEEDLDALLADLFGLPDNEMKVCVKTLCGILSRIVEKPSEPKFRELRKGNARFAAEVGCHPQALALMSYAGFEEDAGAVLIFRGDPNQEPFKRVFEALHDAGEALSPKVAQASRPPVQAGTGGYPTLSRTDARRQHIAALTEMRLKDPRGFQEARKNRGNRGVGGAFARPASPAGAVPGRRAQHFTLNDLEKMRVEEEIAGMPSYADEYRLSHQSAPATSYSTLVARSYDPELIARQALDGTNRYRASKGLPPLRWNDGIARIAREHAEQMASGAAPFSHDGVDQRFRAYPVAYQSAAENLALNNGIADVAGAAVKGWINSPGHEKRL</sequence>
<dbReference type="OrthoDB" id="568194at2759"/>
<dbReference type="InterPro" id="IPR018997">
    <property type="entry name" value="PUB_domain"/>
</dbReference>
<dbReference type="Pfam" id="PF00188">
    <property type="entry name" value="CAP"/>
    <property type="match status" value="1"/>
</dbReference>
<reference evidence="5 6" key="2">
    <citation type="submission" date="2024-05" db="EMBL/GenBank/DDBJ databases">
        <authorList>
            <person name="Chen Y."/>
            <person name="Shah S."/>
            <person name="Dougan E. K."/>
            <person name="Thang M."/>
            <person name="Chan C."/>
        </authorList>
    </citation>
    <scope>NUCLEOTIDE SEQUENCE [LARGE SCALE GENOMIC DNA]</scope>
</reference>
<accession>A0A9P1GR29</accession>
<proteinExistence type="predicted"/>
<evidence type="ECO:0000313" key="5">
    <source>
        <dbReference type="EMBL" id="CAL4806598.1"/>
    </source>
</evidence>
<feature type="domain" description="PUB" evidence="3">
    <location>
        <begin position="151"/>
        <end position="216"/>
    </location>
</feature>
<dbReference type="AlphaFoldDB" id="A0A9P1GR29"/>
<comment type="caution">
    <text evidence="4">The sequence shown here is derived from an EMBL/GenBank/DDBJ whole genome shotgun (WGS) entry which is preliminary data.</text>
</comment>
<name>A0A9P1GR29_9DINO</name>
<evidence type="ECO:0000259" key="3">
    <source>
        <dbReference type="Pfam" id="PF09409"/>
    </source>
</evidence>
<feature type="domain" description="SCP" evidence="2">
    <location>
        <begin position="372"/>
        <end position="457"/>
    </location>
</feature>
<keyword evidence="6" id="KW-1185">Reference proteome</keyword>
<dbReference type="SUPFAM" id="SSF143503">
    <property type="entry name" value="PUG domain-like"/>
    <property type="match status" value="1"/>
</dbReference>
<dbReference type="InterPro" id="IPR014044">
    <property type="entry name" value="CAP_dom"/>
</dbReference>
<dbReference type="InterPro" id="IPR036339">
    <property type="entry name" value="PUB-like_dom_sf"/>
</dbReference>
<dbReference type="PANTHER" id="PTHR31157">
    <property type="entry name" value="SCP DOMAIN-CONTAINING PROTEIN"/>
    <property type="match status" value="1"/>
</dbReference>
<dbReference type="SMART" id="SM00580">
    <property type="entry name" value="PUG"/>
    <property type="match status" value="1"/>
</dbReference>
<dbReference type="CDD" id="cd05379">
    <property type="entry name" value="CAP_bacterial"/>
    <property type="match status" value="1"/>
</dbReference>
<dbReference type="InterPro" id="IPR035940">
    <property type="entry name" value="CAP_sf"/>
</dbReference>
<evidence type="ECO:0000313" key="4">
    <source>
        <dbReference type="EMBL" id="CAI4019286.1"/>
    </source>
</evidence>
<dbReference type="EMBL" id="CAMXCT030006741">
    <property type="protein sequence ID" value="CAL4806598.1"/>
    <property type="molecule type" value="Genomic_DNA"/>
</dbReference>
<dbReference type="Gene3D" id="1.20.58.2190">
    <property type="match status" value="1"/>
</dbReference>
<evidence type="ECO:0000256" key="1">
    <source>
        <dbReference type="SAM" id="MobiDB-lite"/>
    </source>
</evidence>
<gene>
    <name evidence="4" type="ORF">C1SCF055_LOCUS43795</name>
</gene>
<dbReference type="Pfam" id="PF09409">
    <property type="entry name" value="PUB"/>
    <property type="match status" value="1"/>
</dbReference>
<dbReference type="Gene3D" id="3.40.33.10">
    <property type="entry name" value="CAP"/>
    <property type="match status" value="1"/>
</dbReference>
<dbReference type="EMBL" id="CAMXCT020006741">
    <property type="protein sequence ID" value="CAL1172661.1"/>
    <property type="molecule type" value="Genomic_DNA"/>
</dbReference>
<evidence type="ECO:0000313" key="6">
    <source>
        <dbReference type="Proteomes" id="UP001152797"/>
    </source>
</evidence>
<feature type="region of interest" description="Disordered" evidence="1">
    <location>
        <begin position="241"/>
        <end position="261"/>
    </location>
</feature>
<dbReference type="Proteomes" id="UP001152797">
    <property type="component" value="Unassembled WGS sequence"/>
</dbReference>
<dbReference type="EMBL" id="CAMXCT010006741">
    <property type="protein sequence ID" value="CAI4019286.1"/>
    <property type="molecule type" value="Genomic_DNA"/>
</dbReference>
<dbReference type="PANTHER" id="PTHR31157:SF30">
    <property type="entry name" value="SCP DOMAIN-CONTAINING PROTEIN"/>
    <property type="match status" value="1"/>
</dbReference>
<dbReference type="CDD" id="cd09212">
    <property type="entry name" value="PUB"/>
    <property type="match status" value="1"/>
</dbReference>
<dbReference type="SUPFAM" id="SSF55797">
    <property type="entry name" value="PR-1-like"/>
    <property type="match status" value="1"/>
</dbReference>
<reference evidence="4" key="1">
    <citation type="submission" date="2022-10" db="EMBL/GenBank/DDBJ databases">
        <authorList>
            <person name="Chen Y."/>
            <person name="Dougan E. K."/>
            <person name="Chan C."/>
            <person name="Rhodes N."/>
            <person name="Thang M."/>
        </authorList>
    </citation>
    <scope>NUCLEOTIDE SEQUENCE</scope>
</reference>
<feature type="region of interest" description="Disordered" evidence="1">
    <location>
        <begin position="289"/>
        <end position="311"/>
    </location>
</feature>
<evidence type="ECO:0000259" key="2">
    <source>
        <dbReference type="Pfam" id="PF00188"/>
    </source>
</evidence>
<protein>
    <submittedName>
        <fullName evidence="5">SCP domain-containing protein</fullName>
    </submittedName>
</protein>
<organism evidence="4">
    <name type="scientific">Cladocopium goreaui</name>
    <dbReference type="NCBI Taxonomy" id="2562237"/>
    <lineage>
        <taxon>Eukaryota</taxon>
        <taxon>Sar</taxon>
        <taxon>Alveolata</taxon>
        <taxon>Dinophyceae</taxon>
        <taxon>Suessiales</taxon>
        <taxon>Symbiodiniaceae</taxon>
        <taxon>Cladocopium</taxon>
    </lineage>
</organism>